<keyword evidence="3" id="KW-1185">Reference proteome</keyword>
<dbReference type="Pfam" id="PF01042">
    <property type="entry name" value="Ribonuc_L-PSP"/>
    <property type="match status" value="1"/>
</dbReference>
<sequence length="131" mass="14139">MERRRISSGTEWESQVGYSRAVRSGSHVHVSGTTATDEAGRVVGEGDPYEQTRQALANIESALLEADASLEDVVRTRIYVTDIEAWDTIGAAHADVFDGIRPATSMVEVNRLVAPELLVEIEAVALVEEGG</sequence>
<protein>
    <submittedName>
        <fullName evidence="2">RidA family protein</fullName>
    </submittedName>
</protein>
<dbReference type="Gene3D" id="3.30.1330.40">
    <property type="entry name" value="RutC-like"/>
    <property type="match status" value="1"/>
</dbReference>
<dbReference type="RefSeq" id="WP_256030771.1">
    <property type="nucleotide sequence ID" value="NZ_JAHLKM010000033.1"/>
</dbReference>
<proteinExistence type="predicted"/>
<dbReference type="InterPro" id="IPR035959">
    <property type="entry name" value="RutC-like_sf"/>
</dbReference>
<evidence type="ECO:0000313" key="3">
    <source>
        <dbReference type="Proteomes" id="UP001139494"/>
    </source>
</evidence>
<evidence type="ECO:0000256" key="1">
    <source>
        <dbReference type="SAM" id="MobiDB-lite"/>
    </source>
</evidence>
<organism evidence="2 3">
    <name type="scientific">Natronomonas aquatica</name>
    <dbReference type="NCBI Taxonomy" id="2841590"/>
    <lineage>
        <taxon>Archaea</taxon>
        <taxon>Methanobacteriati</taxon>
        <taxon>Methanobacteriota</taxon>
        <taxon>Stenosarchaea group</taxon>
        <taxon>Halobacteria</taxon>
        <taxon>Halobacteriales</taxon>
        <taxon>Natronomonadaceae</taxon>
        <taxon>Natronomonas</taxon>
    </lineage>
</organism>
<dbReference type="SUPFAM" id="SSF55298">
    <property type="entry name" value="YjgF-like"/>
    <property type="match status" value="1"/>
</dbReference>
<dbReference type="CDD" id="cd06154">
    <property type="entry name" value="YjgF_YER057c_UK114_like_6"/>
    <property type="match status" value="1"/>
</dbReference>
<dbReference type="EMBL" id="JAHLKM010000033">
    <property type="protein sequence ID" value="MCQ4334695.1"/>
    <property type="molecule type" value="Genomic_DNA"/>
</dbReference>
<name>A0A9R1CV63_9EURY</name>
<dbReference type="Proteomes" id="UP001139494">
    <property type="component" value="Unassembled WGS sequence"/>
</dbReference>
<dbReference type="PANTHER" id="PTHR43857">
    <property type="entry name" value="BLR7761 PROTEIN"/>
    <property type="match status" value="1"/>
</dbReference>
<dbReference type="PANTHER" id="PTHR43857:SF1">
    <property type="entry name" value="YJGH FAMILY PROTEIN"/>
    <property type="match status" value="1"/>
</dbReference>
<accession>A0A9R1CV63</accession>
<dbReference type="AlphaFoldDB" id="A0A9R1CV63"/>
<gene>
    <name evidence="2" type="ORF">KM295_14655</name>
</gene>
<feature type="region of interest" description="Disordered" evidence="1">
    <location>
        <begin position="23"/>
        <end position="47"/>
    </location>
</feature>
<comment type="caution">
    <text evidence="2">The sequence shown here is derived from an EMBL/GenBank/DDBJ whole genome shotgun (WGS) entry which is preliminary data.</text>
</comment>
<evidence type="ECO:0000313" key="2">
    <source>
        <dbReference type="EMBL" id="MCQ4334695.1"/>
    </source>
</evidence>
<dbReference type="InterPro" id="IPR006175">
    <property type="entry name" value="YjgF/YER057c/UK114"/>
</dbReference>
<reference evidence="2" key="1">
    <citation type="journal article" date="2023" name="Front. Microbiol.">
        <title>Genomic-based phylogenetic and metabolic analyses of the genus Natronomonas, and description of Natronomonas aquatica sp. nov.</title>
        <authorList>
            <person name="Garcia-Roldan A."/>
            <person name="Duran-Viseras A."/>
            <person name="de la Haba R.R."/>
            <person name="Corral P."/>
            <person name="Sanchez-Porro C."/>
            <person name="Ventosa A."/>
        </authorList>
    </citation>
    <scope>NUCLEOTIDE SEQUENCE</scope>
    <source>
        <strain evidence="2">F2-12</strain>
    </source>
</reference>